<evidence type="ECO:0000259" key="1">
    <source>
        <dbReference type="Pfam" id="PF00078"/>
    </source>
</evidence>
<dbReference type="SUPFAM" id="SSF56672">
    <property type="entry name" value="DNA/RNA polymerases"/>
    <property type="match status" value="1"/>
</dbReference>
<dbReference type="PANTHER" id="PTHR24559:SF444">
    <property type="entry name" value="REVERSE TRANSCRIPTASE DOMAIN-CONTAINING PROTEIN"/>
    <property type="match status" value="1"/>
</dbReference>
<dbReference type="InterPro" id="IPR053134">
    <property type="entry name" value="RNA-dir_DNA_polymerase"/>
</dbReference>
<reference evidence="2 3" key="2">
    <citation type="submission" date="2018-11" db="EMBL/GenBank/DDBJ databases">
        <authorList>
            <consortium name="Pathogen Informatics"/>
        </authorList>
    </citation>
    <scope>NUCLEOTIDE SEQUENCE [LARGE SCALE GENOMIC DNA]</scope>
</reference>
<proteinExistence type="predicted"/>
<dbReference type="InterPro" id="IPR043128">
    <property type="entry name" value="Rev_trsase/Diguanyl_cyclase"/>
</dbReference>
<dbReference type="CDD" id="cd01647">
    <property type="entry name" value="RT_LTR"/>
    <property type="match status" value="1"/>
</dbReference>
<dbReference type="PANTHER" id="PTHR24559">
    <property type="entry name" value="TRANSPOSON TY3-I GAG-POL POLYPROTEIN"/>
    <property type="match status" value="1"/>
</dbReference>
<protein>
    <submittedName>
        <fullName evidence="4">Reverse transcriptase domain-containing protein</fullName>
    </submittedName>
</protein>
<dbReference type="Gene3D" id="3.10.10.10">
    <property type="entry name" value="HIV Type 1 Reverse Transcriptase, subunit A, domain 1"/>
    <property type="match status" value="1"/>
</dbReference>
<dbReference type="InterPro" id="IPR043502">
    <property type="entry name" value="DNA/RNA_pol_sf"/>
</dbReference>
<dbReference type="OrthoDB" id="6776789at2759"/>
<evidence type="ECO:0000313" key="2">
    <source>
        <dbReference type="EMBL" id="VDL57652.1"/>
    </source>
</evidence>
<dbReference type="Gene3D" id="3.30.70.270">
    <property type="match status" value="1"/>
</dbReference>
<dbReference type="InterPro" id="IPR000477">
    <property type="entry name" value="RT_dom"/>
</dbReference>
<dbReference type="STRING" id="6216.A0A0R3SK71"/>
<sequence length="471" mass="53288">MDLDWIDEFNLIQLPDENETYQTPTPEPTNAKNLILPGLHSNLPLWTQQRRINYATVLSADTSVHSPGMLQDPEDRKRRTEKIILAGTTAGSFGKRTSPAVVAEIVSVHSSNRLFPQERHPSTSYLIDSGVEISVLPSTPSNRITSNQPIILAAANDLGLSRIFRWIFIVADISEPTIGSDFRCHFGLLLDLRIKNPLSPLSLKISLTSPTRFSDKPVNHSVTHSITTHGNPVKARVRHLSPTLCKIAKDEFEHMLDLGIFRRSFSNWSFVLYLVSKKYGDWRPCGDYCALNSIRVPENYPLPNTQDFSSYLRNKKIFSKINLVRAYNRIPMAEADIRKTVITISFGLFKFLRMPFGLRDAAQTFQRFTDEIAVGAVLEQRTGDKAQPLVFFSAKLIPIQPHMQVGEIRYLDYYLHFTNNIRHVKGSDNIAAGCLSRTNAEAVTKAVDFRSIFKAQKSSKLQEFRNRLTSP</sequence>
<name>A0A0R3SK71_HYMDI</name>
<organism evidence="4">
    <name type="scientific">Hymenolepis diminuta</name>
    <name type="common">Rat tapeworm</name>
    <dbReference type="NCBI Taxonomy" id="6216"/>
    <lineage>
        <taxon>Eukaryota</taxon>
        <taxon>Metazoa</taxon>
        <taxon>Spiralia</taxon>
        <taxon>Lophotrochozoa</taxon>
        <taxon>Platyhelminthes</taxon>
        <taxon>Cestoda</taxon>
        <taxon>Eucestoda</taxon>
        <taxon>Cyclophyllidea</taxon>
        <taxon>Hymenolepididae</taxon>
        <taxon>Hymenolepis</taxon>
    </lineage>
</organism>
<dbReference type="WBParaSite" id="HDID_0000533601-mRNA-1">
    <property type="protein sequence ID" value="HDID_0000533601-mRNA-1"/>
    <property type="gene ID" value="HDID_0000533601"/>
</dbReference>
<feature type="domain" description="Reverse transcriptase" evidence="1">
    <location>
        <begin position="276"/>
        <end position="373"/>
    </location>
</feature>
<dbReference type="Proteomes" id="UP000274504">
    <property type="component" value="Unassembled WGS sequence"/>
</dbReference>
<dbReference type="EMBL" id="UYSG01002650">
    <property type="protein sequence ID" value="VDL57652.1"/>
    <property type="molecule type" value="Genomic_DNA"/>
</dbReference>
<reference evidence="4" key="1">
    <citation type="submission" date="2017-02" db="UniProtKB">
        <authorList>
            <consortium name="WormBaseParasite"/>
        </authorList>
    </citation>
    <scope>IDENTIFICATION</scope>
</reference>
<evidence type="ECO:0000313" key="3">
    <source>
        <dbReference type="Proteomes" id="UP000274504"/>
    </source>
</evidence>
<dbReference type="Pfam" id="PF00078">
    <property type="entry name" value="RVT_1"/>
    <property type="match status" value="1"/>
</dbReference>
<dbReference type="AlphaFoldDB" id="A0A0R3SK71"/>
<accession>A0A0R3SK71</accession>
<evidence type="ECO:0000313" key="4">
    <source>
        <dbReference type="WBParaSite" id="HDID_0000533601-mRNA-1"/>
    </source>
</evidence>
<gene>
    <name evidence="2" type="ORF">HDID_LOCUS5334</name>
</gene>